<feature type="region of interest" description="Disordered" evidence="1">
    <location>
        <begin position="1"/>
        <end position="42"/>
    </location>
</feature>
<sequence length="91" mass="9322">MSAGTTGGLVETTPVPRHLPRGRRGCQGPSQGLCGSEPEGREATIDRTPQAAYATNPVPWQAFGSRGRRRGVAASFGGLCGVVVDAAQGSE</sequence>
<evidence type="ECO:0000256" key="1">
    <source>
        <dbReference type="SAM" id="MobiDB-lite"/>
    </source>
</evidence>
<dbReference type="AlphaFoldDB" id="A0AAV7PP65"/>
<comment type="caution">
    <text evidence="2">The sequence shown here is derived from an EMBL/GenBank/DDBJ whole genome shotgun (WGS) entry which is preliminary data.</text>
</comment>
<proteinExistence type="predicted"/>
<evidence type="ECO:0000313" key="3">
    <source>
        <dbReference type="Proteomes" id="UP001066276"/>
    </source>
</evidence>
<reference evidence="2" key="1">
    <citation type="journal article" date="2022" name="bioRxiv">
        <title>Sequencing and chromosome-scale assembly of the giantPleurodeles waltlgenome.</title>
        <authorList>
            <person name="Brown T."/>
            <person name="Elewa A."/>
            <person name="Iarovenko S."/>
            <person name="Subramanian E."/>
            <person name="Araus A.J."/>
            <person name="Petzold A."/>
            <person name="Susuki M."/>
            <person name="Suzuki K.-i.T."/>
            <person name="Hayashi T."/>
            <person name="Toyoda A."/>
            <person name="Oliveira C."/>
            <person name="Osipova E."/>
            <person name="Leigh N.D."/>
            <person name="Simon A."/>
            <person name="Yun M.H."/>
        </authorList>
    </citation>
    <scope>NUCLEOTIDE SEQUENCE</scope>
    <source>
        <strain evidence="2">20211129_DDA</strain>
        <tissue evidence="2">Liver</tissue>
    </source>
</reference>
<gene>
    <name evidence="2" type="ORF">NDU88_007380</name>
</gene>
<dbReference type="Proteomes" id="UP001066276">
    <property type="component" value="Chromosome 7"/>
</dbReference>
<dbReference type="EMBL" id="JANPWB010000011">
    <property type="protein sequence ID" value="KAJ1129009.1"/>
    <property type="molecule type" value="Genomic_DNA"/>
</dbReference>
<name>A0AAV7PP65_PLEWA</name>
<evidence type="ECO:0000313" key="2">
    <source>
        <dbReference type="EMBL" id="KAJ1129009.1"/>
    </source>
</evidence>
<organism evidence="2 3">
    <name type="scientific">Pleurodeles waltl</name>
    <name type="common">Iberian ribbed newt</name>
    <dbReference type="NCBI Taxonomy" id="8319"/>
    <lineage>
        <taxon>Eukaryota</taxon>
        <taxon>Metazoa</taxon>
        <taxon>Chordata</taxon>
        <taxon>Craniata</taxon>
        <taxon>Vertebrata</taxon>
        <taxon>Euteleostomi</taxon>
        <taxon>Amphibia</taxon>
        <taxon>Batrachia</taxon>
        <taxon>Caudata</taxon>
        <taxon>Salamandroidea</taxon>
        <taxon>Salamandridae</taxon>
        <taxon>Pleurodelinae</taxon>
        <taxon>Pleurodeles</taxon>
    </lineage>
</organism>
<accession>A0AAV7PP65</accession>
<protein>
    <submittedName>
        <fullName evidence="2">Uncharacterized protein</fullName>
    </submittedName>
</protein>
<keyword evidence="3" id="KW-1185">Reference proteome</keyword>